<evidence type="ECO:0000256" key="3">
    <source>
        <dbReference type="ARBA" id="ARBA00022525"/>
    </source>
</evidence>
<dbReference type="InterPro" id="IPR001314">
    <property type="entry name" value="Peptidase_S1A"/>
</dbReference>
<name>A0A7C9I177_9DEIO</name>
<dbReference type="InterPro" id="IPR001254">
    <property type="entry name" value="Trypsin_dom"/>
</dbReference>
<keyword evidence="6 10" id="KW-0378">Hydrolase</keyword>
<proteinExistence type="inferred from homology"/>
<dbReference type="PRINTS" id="PR00722">
    <property type="entry name" value="CHYMOTRYPSIN"/>
</dbReference>
<evidence type="ECO:0000256" key="1">
    <source>
        <dbReference type="ARBA" id="ARBA00004613"/>
    </source>
</evidence>
<evidence type="ECO:0000313" key="14">
    <source>
        <dbReference type="EMBL" id="MVN88708.1"/>
    </source>
</evidence>
<dbReference type="GO" id="GO:0005576">
    <property type="term" value="C:extracellular region"/>
    <property type="evidence" value="ECO:0007669"/>
    <property type="project" value="UniProtKB-SubCell"/>
</dbReference>
<dbReference type="AlphaFoldDB" id="A0A7C9I177"/>
<dbReference type="PROSITE" id="PS51257">
    <property type="entry name" value="PROKAR_LIPOPROTEIN"/>
    <property type="match status" value="1"/>
</dbReference>
<reference evidence="14 15" key="1">
    <citation type="submission" date="2019-12" db="EMBL/GenBank/DDBJ databases">
        <title>Deinococcus sp. HMF7620 Genome sequencing and assembly.</title>
        <authorList>
            <person name="Kang H."/>
            <person name="Kim H."/>
            <person name="Joh K."/>
        </authorList>
    </citation>
    <scope>NUCLEOTIDE SEQUENCE [LARGE SCALE GENOMIC DNA]</scope>
    <source>
        <strain evidence="14 15">HMF7620</strain>
    </source>
</reference>
<dbReference type="EMBL" id="WQLB01000033">
    <property type="protein sequence ID" value="MVN88708.1"/>
    <property type="molecule type" value="Genomic_DNA"/>
</dbReference>
<keyword evidence="3" id="KW-0964">Secreted</keyword>
<comment type="subcellular location">
    <subcellularLocation>
        <location evidence="1">Secreted</location>
    </subcellularLocation>
</comment>
<evidence type="ECO:0000256" key="4">
    <source>
        <dbReference type="ARBA" id="ARBA00022670"/>
    </source>
</evidence>
<keyword evidence="8" id="KW-0865">Zymogen</keyword>
<dbReference type="InterPro" id="IPR018114">
    <property type="entry name" value="TRYPSIN_HIS"/>
</dbReference>
<dbReference type="InterPro" id="IPR033116">
    <property type="entry name" value="TRYPSIN_SER"/>
</dbReference>
<dbReference type="Proteomes" id="UP000483286">
    <property type="component" value="Unassembled WGS sequence"/>
</dbReference>
<evidence type="ECO:0000256" key="10">
    <source>
        <dbReference type="RuleBase" id="RU363034"/>
    </source>
</evidence>
<dbReference type="PROSITE" id="PS00135">
    <property type="entry name" value="TRYPSIN_SER"/>
    <property type="match status" value="1"/>
</dbReference>
<dbReference type="PROSITE" id="PS50240">
    <property type="entry name" value="TRYPSIN_DOM"/>
    <property type="match status" value="1"/>
</dbReference>
<evidence type="ECO:0000256" key="11">
    <source>
        <dbReference type="SAM" id="MobiDB-lite"/>
    </source>
</evidence>
<evidence type="ECO:0000256" key="5">
    <source>
        <dbReference type="ARBA" id="ARBA00022729"/>
    </source>
</evidence>
<evidence type="ECO:0000256" key="8">
    <source>
        <dbReference type="ARBA" id="ARBA00023145"/>
    </source>
</evidence>
<feature type="domain" description="Peptidase S1" evidence="13">
    <location>
        <begin position="44"/>
        <end position="275"/>
    </location>
</feature>
<dbReference type="SUPFAM" id="SSF89260">
    <property type="entry name" value="Collagen-binding domain"/>
    <property type="match status" value="1"/>
</dbReference>
<protein>
    <submittedName>
        <fullName evidence="14">Trypsin-like serine protease</fullName>
    </submittedName>
</protein>
<dbReference type="InterPro" id="IPR050430">
    <property type="entry name" value="Peptidase_S1"/>
</dbReference>
<dbReference type="PANTHER" id="PTHR24276">
    <property type="entry name" value="POLYSERASE-RELATED"/>
    <property type="match status" value="1"/>
</dbReference>
<comment type="caution">
    <text evidence="14">The sequence shown here is derived from an EMBL/GenBank/DDBJ whole genome shotgun (WGS) entry which is preliminary data.</text>
</comment>
<evidence type="ECO:0000256" key="6">
    <source>
        <dbReference type="ARBA" id="ARBA00022801"/>
    </source>
</evidence>
<sequence>MRLRFAFGALSAVLLLGACNQVTPVAVTDEPVRGQKTAALTPQVIGGTPSATGARPYQVALLSGGRQFCGGTLISDQWVLTAAHCVSGTSVTSISVRAGSLSATSGGQLKTVASGRVHPSYTDVTRGYDVAVLRVASPFTLGSTVSPAALPTPAFAASAAAVGTIQTISGWGMTVGGNSGSASTVLREANLPVISNGSCGSQLGQTIPNGMICGDKNSQGQTGCHGDSGGPFASVRNGKYFVFGVVSWGTPSVCNKATAFARVSEYQPWITTNTGVQPQGDSTTPPPNSKTYTGSVGQGASSYQPGTAGFTFGGGAITGALTGPSGTDFDLYLQKLSGSSWTDVAASEGSTSTENLNYTAASGTYRWQVYGYSGSGSYTLTETK</sequence>
<dbReference type="InterPro" id="IPR007280">
    <property type="entry name" value="Peptidase_C_arc/bac"/>
</dbReference>
<dbReference type="PROSITE" id="PS00134">
    <property type="entry name" value="TRYPSIN_HIS"/>
    <property type="match status" value="1"/>
</dbReference>
<dbReference type="Pfam" id="PF00089">
    <property type="entry name" value="Trypsin"/>
    <property type="match status" value="1"/>
</dbReference>
<accession>A0A7C9I177</accession>
<keyword evidence="4 10" id="KW-0645">Protease</keyword>
<organism evidence="14 15">
    <name type="scientific">Deinococcus arboris</name>
    <dbReference type="NCBI Taxonomy" id="2682977"/>
    <lineage>
        <taxon>Bacteria</taxon>
        <taxon>Thermotogati</taxon>
        <taxon>Deinococcota</taxon>
        <taxon>Deinococci</taxon>
        <taxon>Deinococcales</taxon>
        <taxon>Deinococcaceae</taxon>
        <taxon>Deinococcus</taxon>
    </lineage>
</organism>
<dbReference type="Gene3D" id="2.40.10.10">
    <property type="entry name" value="Trypsin-like serine proteases"/>
    <property type="match status" value="1"/>
</dbReference>
<comment type="similarity">
    <text evidence="2">Belongs to the peptidase S1 family.</text>
</comment>
<dbReference type="PANTHER" id="PTHR24276:SF98">
    <property type="entry name" value="FI18310P1-RELATED"/>
    <property type="match status" value="1"/>
</dbReference>
<evidence type="ECO:0000313" key="15">
    <source>
        <dbReference type="Proteomes" id="UP000483286"/>
    </source>
</evidence>
<dbReference type="GO" id="GO:0006508">
    <property type="term" value="P:proteolysis"/>
    <property type="evidence" value="ECO:0007669"/>
    <property type="project" value="UniProtKB-KW"/>
</dbReference>
<evidence type="ECO:0000256" key="7">
    <source>
        <dbReference type="ARBA" id="ARBA00022825"/>
    </source>
</evidence>
<evidence type="ECO:0000256" key="2">
    <source>
        <dbReference type="ARBA" id="ARBA00007664"/>
    </source>
</evidence>
<dbReference type="InterPro" id="IPR009003">
    <property type="entry name" value="Peptidase_S1_PA"/>
</dbReference>
<keyword evidence="7 10" id="KW-0720">Serine protease</keyword>
<keyword evidence="15" id="KW-1185">Reference proteome</keyword>
<keyword evidence="5 12" id="KW-0732">Signal</keyword>
<evidence type="ECO:0000256" key="12">
    <source>
        <dbReference type="SAM" id="SignalP"/>
    </source>
</evidence>
<gene>
    <name evidence="14" type="ORF">GO986_18380</name>
</gene>
<dbReference type="RefSeq" id="WP_157460767.1">
    <property type="nucleotide sequence ID" value="NZ_WQLB01000033.1"/>
</dbReference>
<evidence type="ECO:0000256" key="9">
    <source>
        <dbReference type="ARBA" id="ARBA00023157"/>
    </source>
</evidence>
<feature type="chain" id="PRO_5029015418" evidence="12">
    <location>
        <begin position="21"/>
        <end position="384"/>
    </location>
</feature>
<feature type="signal peptide" evidence="12">
    <location>
        <begin position="1"/>
        <end position="20"/>
    </location>
</feature>
<keyword evidence="9" id="KW-1015">Disulfide bond</keyword>
<dbReference type="SMART" id="SM00020">
    <property type="entry name" value="Tryp_SPc"/>
    <property type="match status" value="1"/>
</dbReference>
<feature type="region of interest" description="Disordered" evidence="11">
    <location>
        <begin position="272"/>
        <end position="300"/>
    </location>
</feature>
<dbReference type="InterPro" id="IPR043504">
    <property type="entry name" value="Peptidase_S1_PA_chymotrypsin"/>
</dbReference>
<dbReference type="FunFam" id="2.40.10.10:FF:000146">
    <property type="entry name" value="Serine protease 53"/>
    <property type="match status" value="1"/>
</dbReference>
<dbReference type="CDD" id="cd00190">
    <property type="entry name" value="Tryp_SPc"/>
    <property type="match status" value="1"/>
</dbReference>
<dbReference type="Gene3D" id="2.60.120.380">
    <property type="match status" value="1"/>
</dbReference>
<dbReference type="Pfam" id="PF04151">
    <property type="entry name" value="PPC"/>
    <property type="match status" value="1"/>
</dbReference>
<evidence type="ECO:0000259" key="13">
    <source>
        <dbReference type="PROSITE" id="PS50240"/>
    </source>
</evidence>
<dbReference type="SUPFAM" id="SSF50494">
    <property type="entry name" value="Trypsin-like serine proteases"/>
    <property type="match status" value="1"/>
</dbReference>
<dbReference type="GO" id="GO:0004252">
    <property type="term" value="F:serine-type endopeptidase activity"/>
    <property type="evidence" value="ECO:0007669"/>
    <property type="project" value="InterPro"/>
</dbReference>